<evidence type="ECO:0000313" key="4">
    <source>
        <dbReference type="Proteomes" id="UP000001194"/>
    </source>
</evidence>
<keyword evidence="1" id="KW-0472">Membrane</keyword>
<feature type="domain" description="DUF7330" evidence="2">
    <location>
        <begin position="330"/>
        <end position="428"/>
    </location>
</feature>
<evidence type="ECO:0000313" key="3">
    <source>
        <dbReference type="EMBL" id="EDR11893.1"/>
    </source>
</evidence>
<reference evidence="3 4" key="1">
    <citation type="journal article" date="2008" name="Nature">
        <title>The genome of Laccaria bicolor provides insights into mycorrhizal symbiosis.</title>
        <authorList>
            <person name="Martin F."/>
            <person name="Aerts A."/>
            <person name="Ahren D."/>
            <person name="Brun A."/>
            <person name="Danchin E.G.J."/>
            <person name="Duchaussoy F."/>
            <person name="Gibon J."/>
            <person name="Kohler A."/>
            <person name="Lindquist E."/>
            <person name="Pereda V."/>
            <person name="Salamov A."/>
            <person name="Shapiro H.J."/>
            <person name="Wuyts J."/>
            <person name="Blaudez D."/>
            <person name="Buee M."/>
            <person name="Brokstein P."/>
            <person name="Canbaeck B."/>
            <person name="Cohen D."/>
            <person name="Courty P.E."/>
            <person name="Coutinho P.M."/>
            <person name="Delaruelle C."/>
            <person name="Detter J.C."/>
            <person name="Deveau A."/>
            <person name="DiFazio S."/>
            <person name="Duplessis S."/>
            <person name="Fraissinet-Tachet L."/>
            <person name="Lucic E."/>
            <person name="Frey-Klett P."/>
            <person name="Fourrey C."/>
            <person name="Feussner I."/>
            <person name="Gay G."/>
            <person name="Grimwood J."/>
            <person name="Hoegger P.J."/>
            <person name="Jain P."/>
            <person name="Kilaru S."/>
            <person name="Labbe J."/>
            <person name="Lin Y.C."/>
            <person name="Legue V."/>
            <person name="Le Tacon F."/>
            <person name="Marmeisse R."/>
            <person name="Melayah D."/>
            <person name="Montanini B."/>
            <person name="Muratet M."/>
            <person name="Nehls U."/>
            <person name="Niculita-Hirzel H."/>
            <person name="Oudot-Le Secq M.P."/>
            <person name="Peter M."/>
            <person name="Quesneville H."/>
            <person name="Rajashekar B."/>
            <person name="Reich M."/>
            <person name="Rouhier N."/>
            <person name="Schmutz J."/>
            <person name="Yin T."/>
            <person name="Chalot M."/>
            <person name="Henrissat B."/>
            <person name="Kuees U."/>
            <person name="Lucas S."/>
            <person name="Van de Peer Y."/>
            <person name="Podila G.K."/>
            <person name="Polle A."/>
            <person name="Pukkila P.J."/>
            <person name="Richardson P.M."/>
            <person name="Rouze P."/>
            <person name="Sanders I.R."/>
            <person name="Stajich J.E."/>
            <person name="Tunlid A."/>
            <person name="Tuskan G."/>
            <person name="Grigoriev I.V."/>
        </authorList>
    </citation>
    <scope>NUCLEOTIDE SEQUENCE [LARGE SCALE GENOMIC DNA]</scope>
    <source>
        <strain evidence="4">S238N-H82 / ATCC MYA-4686</strain>
    </source>
</reference>
<keyword evidence="1" id="KW-0812">Transmembrane</keyword>
<dbReference type="KEGG" id="lbc:LACBIDRAFT_293121"/>
<dbReference type="Pfam" id="PF24016">
    <property type="entry name" value="DUF7330"/>
    <property type="match status" value="1"/>
</dbReference>
<proteinExistence type="predicted"/>
<sequence>MIILDGEADRQAKLDSFSGPTIRHPERAATRSFSTLPDYDTSEAQHRSFTKPPPTIFDSKFWRAALYALVVYIILSAVIGIPLVVLKSKGKEDNWPQGPPTGSIWTVNDLNPPAPLQLAGSGSMMIGENATCNKWNVLSQNASSSLFTVTSQFQLDPTDLITIRSNISYGTDHMDGLTGSLLVDVNSDSKTGDVLFKLELQSSSLDLRQRATIPSNLTTQDILSFNIHVSLPQTSSSTIDNFVTYLPLFSQSFGDFRKHGKFNQINIEGASQNISCQFMRASQISVKNKLAPIEGTFNVTDTLTLDTIKGSIDANITLIQLPTCPKPTLLSLDTGLSGINARVTLLAPPGNSSQPQPPSAFVVHVKTFSGPVNLDITHDKLTPSSALQVQVQNDMAPSTIALDAKFQGAFSLLTKLGQISISDFLQSQRDDPTGGNRTRTLVYDQIYVNKALGWVGWGPRVSAPREMQGYLDVASSLSPITLNFGS</sequence>
<protein>
    <submittedName>
        <fullName evidence="3">Predicted protein</fullName>
    </submittedName>
</protein>
<dbReference type="Proteomes" id="UP000001194">
    <property type="component" value="Unassembled WGS sequence"/>
</dbReference>
<organism evidence="4">
    <name type="scientific">Laccaria bicolor (strain S238N-H82 / ATCC MYA-4686)</name>
    <name type="common">Bicoloured deceiver</name>
    <name type="synonym">Laccaria laccata var. bicolor</name>
    <dbReference type="NCBI Taxonomy" id="486041"/>
    <lineage>
        <taxon>Eukaryota</taxon>
        <taxon>Fungi</taxon>
        <taxon>Dikarya</taxon>
        <taxon>Basidiomycota</taxon>
        <taxon>Agaricomycotina</taxon>
        <taxon>Agaricomycetes</taxon>
        <taxon>Agaricomycetidae</taxon>
        <taxon>Agaricales</taxon>
        <taxon>Agaricineae</taxon>
        <taxon>Hydnangiaceae</taxon>
        <taxon>Laccaria</taxon>
    </lineage>
</organism>
<dbReference type="EMBL" id="DS547095">
    <property type="protein sequence ID" value="EDR11893.1"/>
    <property type="molecule type" value="Genomic_DNA"/>
</dbReference>
<dbReference type="InParanoid" id="B0D0V9"/>
<dbReference type="GeneID" id="6072945"/>
<dbReference type="RefSeq" id="XP_001877790.1">
    <property type="nucleotide sequence ID" value="XM_001877755.1"/>
</dbReference>
<dbReference type="STRING" id="486041.B0D0V9"/>
<gene>
    <name evidence="3" type="ORF">LACBIDRAFT_293121</name>
</gene>
<dbReference type="HOGENOM" id="CLU_037968_0_0_1"/>
<dbReference type="InterPro" id="IPR055754">
    <property type="entry name" value="DUF7330"/>
</dbReference>
<name>B0D0V9_LACBS</name>
<evidence type="ECO:0000256" key="1">
    <source>
        <dbReference type="SAM" id="Phobius"/>
    </source>
</evidence>
<dbReference type="AlphaFoldDB" id="B0D0V9"/>
<evidence type="ECO:0000259" key="2">
    <source>
        <dbReference type="Pfam" id="PF24016"/>
    </source>
</evidence>
<keyword evidence="4" id="KW-1185">Reference proteome</keyword>
<accession>B0D0V9</accession>
<feature type="transmembrane region" description="Helical" evidence="1">
    <location>
        <begin position="64"/>
        <end position="86"/>
    </location>
</feature>
<dbReference type="OrthoDB" id="3233661at2759"/>
<keyword evidence="1" id="KW-1133">Transmembrane helix</keyword>